<comment type="caution">
    <text evidence="2">The sequence shown here is derived from an EMBL/GenBank/DDBJ whole genome shotgun (WGS) entry which is preliminary data.</text>
</comment>
<accession>A0A9W9YNQ7</accession>
<evidence type="ECO:0000313" key="2">
    <source>
        <dbReference type="EMBL" id="KAJ7360306.1"/>
    </source>
</evidence>
<dbReference type="EMBL" id="MU827310">
    <property type="protein sequence ID" value="KAJ7360306.1"/>
    <property type="molecule type" value="Genomic_DNA"/>
</dbReference>
<dbReference type="Proteomes" id="UP001163046">
    <property type="component" value="Unassembled WGS sequence"/>
</dbReference>
<proteinExistence type="predicted"/>
<gene>
    <name evidence="2" type="ORF">OS493_016937</name>
</gene>
<sequence>MERIWIILESSTRYALAHQTKSVRRDWSAIDNGSGRPQHRKQMGKSPYDPRLTGMVALRSTYVGGDQSMSLPDIFSN</sequence>
<evidence type="ECO:0000313" key="3">
    <source>
        <dbReference type="Proteomes" id="UP001163046"/>
    </source>
</evidence>
<keyword evidence="3" id="KW-1185">Reference proteome</keyword>
<evidence type="ECO:0000256" key="1">
    <source>
        <dbReference type="SAM" id="MobiDB-lite"/>
    </source>
</evidence>
<name>A0A9W9YNQ7_9CNID</name>
<organism evidence="2 3">
    <name type="scientific">Desmophyllum pertusum</name>
    <dbReference type="NCBI Taxonomy" id="174260"/>
    <lineage>
        <taxon>Eukaryota</taxon>
        <taxon>Metazoa</taxon>
        <taxon>Cnidaria</taxon>
        <taxon>Anthozoa</taxon>
        <taxon>Hexacorallia</taxon>
        <taxon>Scleractinia</taxon>
        <taxon>Caryophylliina</taxon>
        <taxon>Caryophylliidae</taxon>
        <taxon>Desmophyllum</taxon>
    </lineage>
</organism>
<protein>
    <submittedName>
        <fullName evidence="2">Uncharacterized protein</fullName>
    </submittedName>
</protein>
<reference evidence="2" key="1">
    <citation type="submission" date="2023-01" db="EMBL/GenBank/DDBJ databases">
        <title>Genome assembly of the deep-sea coral Lophelia pertusa.</title>
        <authorList>
            <person name="Herrera S."/>
            <person name="Cordes E."/>
        </authorList>
    </citation>
    <scope>NUCLEOTIDE SEQUENCE</scope>
    <source>
        <strain evidence="2">USNM1676648</strain>
        <tissue evidence="2">Polyp</tissue>
    </source>
</reference>
<feature type="region of interest" description="Disordered" evidence="1">
    <location>
        <begin position="27"/>
        <end position="50"/>
    </location>
</feature>
<dbReference type="AlphaFoldDB" id="A0A9W9YNQ7"/>